<evidence type="ECO:0000313" key="3">
    <source>
        <dbReference type="Proteomes" id="UP000807306"/>
    </source>
</evidence>
<proteinExistence type="predicted"/>
<dbReference type="Proteomes" id="UP000807306">
    <property type="component" value="Unassembled WGS sequence"/>
</dbReference>
<feature type="compositionally biased region" description="Basic and acidic residues" evidence="1">
    <location>
        <begin position="93"/>
        <end position="139"/>
    </location>
</feature>
<feature type="region of interest" description="Disordered" evidence="1">
    <location>
        <begin position="87"/>
        <end position="192"/>
    </location>
</feature>
<evidence type="ECO:0000313" key="2">
    <source>
        <dbReference type="EMBL" id="KAF9523191.1"/>
    </source>
</evidence>
<evidence type="ECO:0000256" key="1">
    <source>
        <dbReference type="SAM" id="MobiDB-lite"/>
    </source>
</evidence>
<feature type="compositionally biased region" description="Acidic residues" evidence="1">
    <location>
        <begin position="175"/>
        <end position="192"/>
    </location>
</feature>
<reference evidence="2" key="1">
    <citation type="submission" date="2020-11" db="EMBL/GenBank/DDBJ databases">
        <authorList>
            <consortium name="DOE Joint Genome Institute"/>
            <person name="Ahrendt S."/>
            <person name="Riley R."/>
            <person name="Andreopoulos W."/>
            <person name="Labutti K."/>
            <person name="Pangilinan J."/>
            <person name="Ruiz-Duenas F.J."/>
            <person name="Barrasa J.M."/>
            <person name="Sanchez-Garcia M."/>
            <person name="Camarero S."/>
            <person name="Miyauchi S."/>
            <person name="Serrano A."/>
            <person name="Linde D."/>
            <person name="Babiker R."/>
            <person name="Drula E."/>
            <person name="Ayuso-Fernandez I."/>
            <person name="Pacheco R."/>
            <person name="Padilla G."/>
            <person name="Ferreira P."/>
            <person name="Barriuso J."/>
            <person name="Kellner H."/>
            <person name="Castanera R."/>
            <person name="Alfaro M."/>
            <person name="Ramirez L."/>
            <person name="Pisabarro A.G."/>
            <person name="Kuo A."/>
            <person name="Tritt A."/>
            <person name="Lipzen A."/>
            <person name="He G."/>
            <person name="Yan M."/>
            <person name="Ng V."/>
            <person name="Cullen D."/>
            <person name="Martin F."/>
            <person name="Rosso M.-N."/>
            <person name="Henrissat B."/>
            <person name="Hibbett D."/>
            <person name="Martinez A.T."/>
            <person name="Grigoriev I.V."/>
        </authorList>
    </citation>
    <scope>NUCLEOTIDE SEQUENCE</scope>
    <source>
        <strain evidence="2">CBS 506.95</strain>
    </source>
</reference>
<protein>
    <submittedName>
        <fullName evidence="2">Uncharacterized protein</fullName>
    </submittedName>
</protein>
<gene>
    <name evidence="2" type="ORF">CPB83DRAFT_839913</name>
</gene>
<name>A0A9P6E613_9AGAR</name>
<accession>A0A9P6E613</accession>
<keyword evidence="3" id="KW-1185">Reference proteome</keyword>
<dbReference type="EMBL" id="MU157923">
    <property type="protein sequence ID" value="KAF9523191.1"/>
    <property type="molecule type" value="Genomic_DNA"/>
</dbReference>
<dbReference type="AlphaFoldDB" id="A0A9P6E613"/>
<comment type="caution">
    <text evidence="2">The sequence shown here is derived from an EMBL/GenBank/DDBJ whole genome shotgun (WGS) entry which is preliminary data.</text>
</comment>
<sequence>MSRPNEDDFLGGLVEIDIPQSFQRVRDVVRRPKRCRWPKMESQTFLQLTQQSIDDYRKKICNTNSLKVIPTTLQKLMRTHHTIRVEMNWDSDEDRRDKQEKKKPTEKKAKQKSGEGKKSDENLRGSNLKKRDDDKRDPDASNESLGSVSEHEDGSDSDNSGGQKEYKNEAGGTEEVTEDSSSGEETSDSGSE</sequence>
<organism evidence="2 3">
    <name type="scientific">Crepidotus variabilis</name>
    <dbReference type="NCBI Taxonomy" id="179855"/>
    <lineage>
        <taxon>Eukaryota</taxon>
        <taxon>Fungi</taxon>
        <taxon>Dikarya</taxon>
        <taxon>Basidiomycota</taxon>
        <taxon>Agaricomycotina</taxon>
        <taxon>Agaricomycetes</taxon>
        <taxon>Agaricomycetidae</taxon>
        <taxon>Agaricales</taxon>
        <taxon>Agaricineae</taxon>
        <taxon>Crepidotaceae</taxon>
        <taxon>Crepidotus</taxon>
    </lineage>
</organism>